<dbReference type="RefSeq" id="WP_169624594.1">
    <property type="nucleotide sequence ID" value="NZ_JABBNT010000002.1"/>
</dbReference>
<name>A0A7Y0HFW0_9PROT</name>
<dbReference type="Pfam" id="PF10984">
    <property type="entry name" value="DUF2794"/>
    <property type="match status" value="1"/>
</dbReference>
<dbReference type="Proteomes" id="UP000539372">
    <property type="component" value="Unassembled WGS sequence"/>
</dbReference>
<dbReference type="InterPro" id="IPR021252">
    <property type="entry name" value="DUF2794"/>
</dbReference>
<evidence type="ECO:0000313" key="2">
    <source>
        <dbReference type="Proteomes" id="UP000539372"/>
    </source>
</evidence>
<reference evidence="1 2" key="1">
    <citation type="submission" date="2020-04" db="EMBL/GenBank/DDBJ databases">
        <title>Rhodospirillaceae bacterium KN72 isolated from deep sea.</title>
        <authorList>
            <person name="Zhang D.-C."/>
        </authorList>
    </citation>
    <scope>NUCLEOTIDE SEQUENCE [LARGE SCALE GENOMIC DNA]</scope>
    <source>
        <strain evidence="1 2">KN72</strain>
    </source>
</reference>
<keyword evidence="2" id="KW-1185">Reference proteome</keyword>
<comment type="caution">
    <text evidence="1">The sequence shown here is derived from an EMBL/GenBank/DDBJ whole genome shotgun (WGS) entry which is preliminary data.</text>
</comment>
<gene>
    <name evidence="1" type="ORF">HH303_07420</name>
</gene>
<protein>
    <submittedName>
        <fullName evidence="1">DUF2794 domain-containing protein</fullName>
    </submittedName>
</protein>
<dbReference type="EMBL" id="JABBNT010000002">
    <property type="protein sequence ID" value="NMM44302.1"/>
    <property type="molecule type" value="Genomic_DNA"/>
</dbReference>
<dbReference type="AlphaFoldDB" id="A0A7Y0HFW0"/>
<sequence length="113" mass="13316">MTQLIDLSEYRRKGAGKKRTYFDQAELRRLLDIYSRHVATGEWRDYAIDFNGPVAIFSIFRHTHESPVFAVMKRRNGKHNEFIVRSRGQELKRCRDLGDALKVFEKKLSLIDS</sequence>
<accession>A0A7Y0HFW0</accession>
<organism evidence="1 2">
    <name type="scientific">Pacificispira spongiicola</name>
    <dbReference type="NCBI Taxonomy" id="2729598"/>
    <lineage>
        <taxon>Bacteria</taxon>
        <taxon>Pseudomonadati</taxon>
        <taxon>Pseudomonadota</taxon>
        <taxon>Alphaproteobacteria</taxon>
        <taxon>Rhodospirillales</taxon>
        <taxon>Rhodospirillaceae</taxon>
        <taxon>Pacificispira</taxon>
    </lineage>
</organism>
<evidence type="ECO:0000313" key="1">
    <source>
        <dbReference type="EMBL" id="NMM44302.1"/>
    </source>
</evidence>
<proteinExistence type="predicted"/>